<evidence type="ECO:0000256" key="6">
    <source>
        <dbReference type="ARBA" id="ARBA00022989"/>
    </source>
</evidence>
<keyword evidence="7 8" id="KW-0472">Membrane</keyword>
<reference evidence="9 10" key="1">
    <citation type="submission" date="2020-08" db="EMBL/GenBank/DDBJ databases">
        <authorList>
            <person name="Koutsovoulos G."/>
            <person name="Danchin GJ E."/>
        </authorList>
    </citation>
    <scope>NUCLEOTIDE SEQUENCE [LARGE SCALE GENOMIC DNA]</scope>
</reference>
<gene>
    <name evidence="9" type="ORF">MENT_LOCUS19853</name>
</gene>
<keyword evidence="5" id="KW-0914">Notch signaling pathway</keyword>
<proteinExistence type="inferred from homology"/>
<keyword evidence="6 8" id="KW-1133">Transmembrane helix</keyword>
<evidence type="ECO:0000313" key="9">
    <source>
        <dbReference type="EMBL" id="CAD2168483.1"/>
    </source>
</evidence>
<comment type="subcellular location">
    <subcellularLocation>
        <location evidence="1">Membrane</location>
        <topology evidence="1">Multi-pass membrane protein</topology>
    </subcellularLocation>
</comment>
<dbReference type="InterPro" id="IPR019379">
    <property type="entry name" value="Gamma_Secretase_Asp_P_PEN2"/>
</dbReference>
<accession>A0A6V7V0M8</accession>
<dbReference type="Pfam" id="PF10251">
    <property type="entry name" value="PEN-2"/>
    <property type="match status" value="1"/>
</dbReference>
<evidence type="ECO:0000256" key="1">
    <source>
        <dbReference type="ARBA" id="ARBA00004141"/>
    </source>
</evidence>
<comment type="caution">
    <text evidence="9">The sequence shown here is derived from an EMBL/GenBank/DDBJ whole genome shotgun (WGS) entry which is preliminary data.</text>
</comment>
<dbReference type="GO" id="GO:0070765">
    <property type="term" value="C:gamma-secretase complex"/>
    <property type="evidence" value="ECO:0007669"/>
    <property type="project" value="TreeGrafter"/>
</dbReference>
<evidence type="ECO:0000256" key="8">
    <source>
        <dbReference type="SAM" id="Phobius"/>
    </source>
</evidence>
<sequence length="116" mass="13981">MATNLNKLNEKERLQLCRRYFLLGFAFLPILWLVNFIWFYRYTFGKKYNSDENVGLEETNNNLIKEMKRYVLLSAIGTIIWGILIICWVYIYQIERSLGNVYWAELLTYIYPIGYV</sequence>
<dbReference type="AlphaFoldDB" id="A0A6V7V0M8"/>
<comment type="similarity">
    <text evidence="2">Belongs to the PEN-2 family.</text>
</comment>
<evidence type="ECO:0000256" key="5">
    <source>
        <dbReference type="ARBA" id="ARBA00022976"/>
    </source>
</evidence>
<evidence type="ECO:0000256" key="7">
    <source>
        <dbReference type="ARBA" id="ARBA00023136"/>
    </source>
</evidence>
<feature type="transmembrane region" description="Helical" evidence="8">
    <location>
        <begin position="70"/>
        <end position="91"/>
    </location>
</feature>
<evidence type="ECO:0000256" key="4">
    <source>
        <dbReference type="ARBA" id="ARBA00022692"/>
    </source>
</evidence>
<dbReference type="OrthoDB" id="524898at2759"/>
<evidence type="ECO:0000256" key="3">
    <source>
        <dbReference type="ARBA" id="ARBA00018306"/>
    </source>
</evidence>
<evidence type="ECO:0000313" key="10">
    <source>
        <dbReference type="Proteomes" id="UP000580250"/>
    </source>
</evidence>
<evidence type="ECO:0000256" key="2">
    <source>
        <dbReference type="ARBA" id="ARBA00009607"/>
    </source>
</evidence>
<dbReference type="PANTHER" id="PTHR16318:SF0">
    <property type="entry name" value="GAMMA-SECRETASE SUBUNIT PEN-2"/>
    <property type="match status" value="1"/>
</dbReference>
<protein>
    <recommendedName>
        <fullName evidence="3">Gamma-secretase subunit PEN-2</fullName>
    </recommendedName>
</protein>
<name>A0A6V7V0M8_MELEN</name>
<dbReference type="PANTHER" id="PTHR16318">
    <property type="entry name" value="GAMMA-SECRETASE SUBUNIT PEN-2"/>
    <property type="match status" value="1"/>
</dbReference>
<dbReference type="GO" id="GO:0007219">
    <property type="term" value="P:Notch signaling pathway"/>
    <property type="evidence" value="ECO:0007669"/>
    <property type="project" value="UniProtKB-KW"/>
</dbReference>
<feature type="transmembrane region" description="Helical" evidence="8">
    <location>
        <begin position="20"/>
        <end position="40"/>
    </location>
</feature>
<keyword evidence="4 8" id="KW-0812">Transmembrane</keyword>
<organism evidence="9 10">
    <name type="scientific">Meloidogyne enterolobii</name>
    <name type="common">Root-knot nematode worm</name>
    <name type="synonym">Meloidogyne mayaguensis</name>
    <dbReference type="NCBI Taxonomy" id="390850"/>
    <lineage>
        <taxon>Eukaryota</taxon>
        <taxon>Metazoa</taxon>
        <taxon>Ecdysozoa</taxon>
        <taxon>Nematoda</taxon>
        <taxon>Chromadorea</taxon>
        <taxon>Rhabditida</taxon>
        <taxon>Tylenchina</taxon>
        <taxon>Tylenchomorpha</taxon>
        <taxon>Tylenchoidea</taxon>
        <taxon>Meloidogynidae</taxon>
        <taxon>Meloidogyninae</taxon>
        <taxon>Meloidogyne</taxon>
    </lineage>
</organism>
<dbReference type="EMBL" id="CAJEWN010000141">
    <property type="protein sequence ID" value="CAD2168483.1"/>
    <property type="molecule type" value="Genomic_DNA"/>
</dbReference>
<dbReference type="Proteomes" id="UP000580250">
    <property type="component" value="Unassembled WGS sequence"/>
</dbReference>